<feature type="domain" description="ABC-2 type transporter transmembrane" evidence="6">
    <location>
        <begin position="2"/>
        <end position="193"/>
    </location>
</feature>
<keyword evidence="2 5" id="KW-0812">Transmembrane</keyword>
<gene>
    <name evidence="7" type="ORF">METZ01_LOCUS30611</name>
</gene>
<dbReference type="InterPro" id="IPR013525">
    <property type="entry name" value="ABC2_TM"/>
</dbReference>
<keyword evidence="4 5" id="KW-0472">Membrane</keyword>
<dbReference type="Pfam" id="PF01061">
    <property type="entry name" value="ABC2_membrane"/>
    <property type="match status" value="1"/>
</dbReference>
<accession>A0A381QI37</accession>
<evidence type="ECO:0000256" key="4">
    <source>
        <dbReference type="ARBA" id="ARBA00023136"/>
    </source>
</evidence>
<evidence type="ECO:0000313" key="7">
    <source>
        <dbReference type="EMBL" id="SUZ77757.1"/>
    </source>
</evidence>
<keyword evidence="3 5" id="KW-1133">Transmembrane helix</keyword>
<protein>
    <recommendedName>
        <fullName evidence="6">ABC-2 type transporter transmembrane domain-containing protein</fullName>
    </recommendedName>
</protein>
<sequence length="232" mass="24111">VWRTEWLTALRRRRLLVLNTVIPLAFVAPIALSPAPAVHASAAFTVLFVLFGTFGSSIPLIRDGESGLLRRYVLTGVRPGGLLLQRVFANAALDFIELAPSVLVILITRGSSAAQSAMIVPALVLAVVAANALGALTAALAKSVAEGALFSAVSALLLLHLAGTFRTPVPGTWQATLETWSPFRPLHESMLAALGGGPDLDPALLTTPVGVTLAVLLLITAAGRYVIGLGGR</sequence>
<comment type="subcellular location">
    <subcellularLocation>
        <location evidence="1">Membrane</location>
        <topology evidence="1">Multi-pass membrane protein</topology>
    </subcellularLocation>
</comment>
<evidence type="ECO:0000256" key="1">
    <source>
        <dbReference type="ARBA" id="ARBA00004141"/>
    </source>
</evidence>
<feature type="transmembrane region" description="Helical" evidence="5">
    <location>
        <begin position="38"/>
        <end position="61"/>
    </location>
</feature>
<dbReference type="AlphaFoldDB" id="A0A381QI37"/>
<dbReference type="EMBL" id="UINC01001327">
    <property type="protein sequence ID" value="SUZ77757.1"/>
    <property type="molecule type" value="Genomic_DNA"/>
</dbReference>
<evidence type="ECO:0000259" key="6">
    <source>
        <dbReference type="Pfam" id="PF01061"/>
    </source>
</evidence>
<feature type="transmembrane region" description="Helical" evidence="5">
    <location>
        <begin position="203"/>
        <end position="227"/>
    </location>
</feature>
<reference evidence="7" key="1">
    <citation type="submission" date="2018-05" db="EMBL/GenBank/DDBJ databases">
        <authorList>
            <person name="Lanie J.A."/>
            <person name="Ng W.-L."/>
            <person name="Kazmierczak K.M."/>
            <person name="Andrzejewski T.M."/>
            <person name="Davidsen T.M."/>
            <person name="Wayne K.J."/>
            <person name="Tettelin H."/>
            <person name="Glass J.I."/>
            <person name="Rusch D."/>
            <person name="Podicherti R."/>
            <person name="Tsui H.-C.T."/>
            <person name="Winkler M.E."/>
        </authorList>
    </citation>
    <scope>NUCLEOTIDE SEQUENCE</scope>
</reference>
<evidence type="ECO:0000256" key="2">
    <source>
        <dbReference type="ARBA" id="ARBA00022692"/>
    </source>
</evidence>
<organism evidence="7">
    <name type="scientific">marine metagenome</name>
    <dbReference type="NCBI Taxonomy" id="408172"/>
    <lineage>
        <taxon>unclassified sequences</taxon>
        <taxon>metagenomes</taxon>
        <taxon>ecological metagenomes</taxon>
    </lineage>
</organism>
<feature type="transmembrane region" description="Helical" evidence="5">
    <location>
        <begin position="87"/>
        <end position="107"/>
    </location>
</feature>
<feature type="non-terminal residue" evidence="7">
    <location>
        <position position="1"/>
    </location>
</feature>
<proteinExistence type="predicted"/>
<feature type="transmembrane region" description="Helical" evidence="5">
    <location>
        <begin position="119"/>
        <end position="141"/>
    </location>
</feature>
<dbReference type="GO" id="GO:0016020">
    <property type="term" value="C:membrane"/>
    <property type="evidence" value="ECO:0007669"/>
    <property type="project" value="UniProtKB-SubCell"/>
</dbReference>
<evidence type="ECO:0000256" key="3">
    <source>
        <dbReference type="ARBA" id="ARBA00022989"/>
    </source>
</evidence>
<evidence type="ECO:0000256" key="5">
    <source>
        <dbReference type="SAM" id="Phobius"/>
    </source>
</evidence>
<feature type="transmembrane region" description="Helical" evidence="5">
    <location>
        <begin position="148"/>
        <end position="165"/>
    </location>
</feature>
<feature type="transmembrane region" description="Helical" evidence="5">
    <location>
        <begin position="15"/>
        <end position="32"/>
    </location>
</feature>
<name>A0A381QI37_9ZZZZ</name>
<dbReference type="GO" id="GO:0140359">
    <property type="term" value="F:ABC-type transporter activity"/>
    <property type="evidence" value="ECO:0007669"/>
    <property type="project" value="InterPro"/>
</dbReference>